<dbReference type="Gene3D" id="1.20.58.340">
    <property type="entry name" value="Magnesium transport protein CorA, transmembrane region"/>
    <property type="match status" value="2"/>
</dbReference>
<evidence type="ECO:0000313" key="14">
    <source>
        <dbReference type="Proteomes" id="UP000285575"/>
    </source>
</evidence>
<keyword evidence="3" id="KW-0813">Transport</keyword>
<evidence type="ECO:0000256" key="12">
    <source>
        <dbReference type="SAM" id="Phobius"/>
    </source>
</evidence>
<evidence type="ECO:0000256" key="4">
    <source>
        <dbReference type="ARBA" id="ARBA00022475"/>
    </source>
</evidence>
<dbReference type="CDD" id="cd12822">
    <property type="entry name" value="TmCorA-like"/>
    <property type="match status" value="1"/>
</dbReference>
<organism evidence="13 14">
    <name type="scientific">Rubrivivax rivuli</name>
    <dbReference type="NCBI Taxonomy" id="1862385"/>
    <lineage>
        <taxon>Bacteria</taxon>
        <taxon>Pseudomonadati</taxon>
        <taxon>Pseudomonadota</taxon>
        <taxon>Betaproteobacteria</taxon>
        <taxon>Burkholderiales</taxon>
        <taxon>Sphaerotilaceae</taxon>
        <taxon>Rubrivivax</taxon>
    </lineage>
</organism>
<dbReference type="GO" id="GO:0050897">
    <property type="term" value="F:cobalt ion binding"/>
    <property type="evidence" value="ECO:0007669"/>
    <property type="project" value="TreeGrafter"/>
</dbReference>
<comment type="function">
    <text evidence="11">Mediates influx of magnesium ions. Alternates between open and closed states. Activated by low cytoplasmic Mg(2+) levels. Inactive when cytoplasmic Mg(2+) levels are high.</text>
</comment>
<evidence type="ECO:0000256" key="3">
    <source>
        <dbReference type="ARBA" id="ARBA00022448"/>
    </source>
</evidence>
<keyword evidence="4" id="KW-1003">Cell membrane</keyword>
<feature type="transmembrane region" description="Helical" evidence="12">
    <location>
        <begin position="335"/>
        <end position="355"/>
    </location>
</feature>
<dbReference type="GO" id="GO:0000287">
    <property type="term" value="F:magnesium ion binding"/>
    <property type="evidence" value="ECO:0007669"/>
    <property type="project" value="TreeGrafter"/>
</dbReference>
<dbReference type="PANTHER" id="PTHR46494:SF1">
    <property type="entry name" value="CORA FAMILY METAL ION TRANSPORTER (EUROFUNG)"/>
    <property type="match status" value="1"/>
</dbReference>
<dbReference type="FunFam" id="1.20.58.340:FF:000004">
    <property type="entry name" value="Magnesium transport protein CorA"/>
    <property type="match status" value="1"/>
</dbReference>
<keyword evidence="8" id="KW-0406">Ion transport</keyword>
<evidence type="ECO:0000256" key="10">
    <source>
        <dbReference type="ARBA" id="ARBA00034269"/>
    </source>
</evidence>
<dbReference type="RefSeq" id="WP_128229257.1">
    <property type="nucleotide sequence ID" value="NZ_SACR01000004.1"/>
</dbReference>
<dbReference type="Proteomes" id="UP000285575">
    <property type="component" value="Unassembled WGS sequence"/>
</dbReference>
<proteinExistence type="inferred from homology"/>
<dbReference type="InterPro" id="IPR002523">
    <property type="entry name" value="MgTranspt_CorA/ZnTranspt_ZntB"/>
</dbReference>
<dbReference type="SUPFAM" id="SSF143865">
    <property type="entry name" value="CorA soluble domain-like"/>
    <property type="match status" value="1"/>
</dbReference>
<comment type="similarity">
    <text evidence="2">Belongs to the CorA metal ion transporter (MIT) (TC 1.A.35) family.</text>
</comment>
<dbReference type="GO" id="GO:0005886">
    <property type="term" value="C:plasma membrane"/>
    <property type="evidence" value="ECO:0007669"/>
    <property type="project" value="UniProtKB-SubCell"/>
</dbReference>
<dbReference type="InterPro" id="IPR045861">
    <property type="entry name" value="CorA_cytoplasmic_dom"/>
</dbReference>
<reference evidence="13 14" key="1">
    <citation type="submission" date="2019-01" db="EMBL/GenBank/DDBJ databases">
        <authorList>
            <person name="Chen W.-M."/>
        </authorList>
    </citation>
    <scope>NUCLEOTIDE SEQUENCE [LARGE SCALE GENOMIC DNA]</scope>
    <source>
        <strain evidence="13 14">KYPY4</strain>
    </source>
</reference>
<dbReference type="GO" id="GO:0015095">
    <property type="term" value="F:magnesium ion transmembrane transporter activity"/>
    <property type="evidence" value="ECO:0007669"/>
    <property type="project" value="TreeGrafter"/>
</dbReference>
<evidence type="ECO:0000256" key="7">
    <source>
        <dbReference type="ARBA" id="ARBA00022989"/>
    </source>
</evidence>
<comment type="catalytic activity">
    <reaction evidence="10">
        <text>Mg(2+)(in) = Mg(2+)(out)</text>
        <dbReference type="Rhea" id="RHEA:29827"/>
        <dbReference type="ChEBI" id="CHEBI:18420"/>
    </reaction>
</comment>
<protein>
    <submittedName>
        <fullName evidence="13">Magnesium transporter CorA</fullName>
    </submittedName>
</protein>
<dbReference type="GO" id="GO:0015087">
    <property type="term" value="F:cobalt ion transmembrane transporter activity"/>
    <property type="evidence" value="ECO:0007669"/>
    <property type="project" value="TreeGrafter"/>
</dbReference>
<gene>
    <name evidence="13" type="ORF">EOE66_13465</name>
</gene>
<keyword evidence="7 12" id="KW-1133">Transmembrane helix</keyword>
<keyword evidence="14" id="KW-1185">Reference proteome</keyword>
<dbReference type="PANTHER" id="PTHR46494">
    <property type="entry name" value="CORA FAMILY METAL ION TRANSPORTER (EUROFUNG)"/>
    <property type="match status" value="1"/>
</dbReference>
<evidence type="ECO:0000256" key="9">
    <source>
        <dbReference type="ARBA" id="ARBA00023136"/>
    </source>
</evidence>
<dbReference type="EMBL" id="SACR01000004">
    <property type="protein sequence ID" value="RVU45156.1"/>
    <property type="molecule type" value="Genomic_DNA"/>
</dbReference>
<feature type="transmembrane region" description="Helical" evidence="12">
    <location>
        <begin position="304"/>
        <end position="323"/>
    </location>
</feature>
<name>A0A437REG3_9BURK</name>
<dbReference type="InterPro" id="IPR045863">
    <property type="entry name" value="CorA_TM1_TM2"/>
</dbReference>
<dbReference type="SUPFAM" id="SSF144083">
    <property type="entry name" value="Magnesium transport protein CorA, transmembrane region"/>
    <property type="match status" value="1"/>
</dbReference>
<dbReference type="AlphaFoldDB" id="A0A437REG3"/>
<comment type="subcellular location">
    <subcellularLocation>
        <location evidence="1">Cell membrane</location>
        <topology evidence="1">Multi-pass membrane protein</topology>
    </subcellularLocation>
</comment>
<accession>A0A437REG3</accession>
<evidence type="ECO:0000256" key="11">
    <source>
        <dbReference type="ARBA" id="ARBA00045497"/>
    </source>
</evidence>
<evidence type="ECO:0000256" key="6">
    <source>
        <dbReference type="ARBA" id="ARBA00022842"/>
    </source>
</evidence>
<evidence type="ECO:0000256" key="5">
    <source>
        <dbReference type="ARBA" id="ARBA00022692"/>
    </source>
</evidence>
<evidence type="ECO:0000256" key="2">
    <source>
        <dbReference type="ARBA" id="ARBA00009765"/>
    </source>
</evidence>
<comment type="caution">
    <text evidence="13">The sequence shown here is derived from an EMBL/GenBank/DDBJ whole genome shotgun (WGS) entry which is preliminary data.</text>
</comment>
<sequence>MRIFHVSNEQFTELESLPEVLPAQGFLWVGSARREFEVRAPEVQAALQRWTGGQLVDLHIADLLNHQLPSHYDYTSWYDVMVFRRLAAGAGTAGKFFGEEQGTAATAREALAAIDTSPVGFALFDRVLVTVHPTDCAVREFFAQRLGGLASGNDPRGNARLPVHPADLMLRMVNHMVDGYLDLRRLLTRQLGTLQAQLLDPRSRFADWQILLESRNTLHALEDICEDQRSAVQEWIDALDEWPDETEPQSRRERELLRVRSRDVLEHIERVLGHVRRLEQSAETAVQMHFSALGHRTNDIMRTLTVLTAIFLPLNLITGFFGMNFDALPLIHSATGLWVALGLMALVGVGLVVFFRSKRYLGSGPR</sequence>
<keyword evidence="9 12" id="KW-0472">Membrane</keyword>
<dbReference type="Pfam" id="PF01544">
    <property type="entry name" value="CorA"/>
    <property type="match status" value="1"/>
</dbReference>
<dbReference type="OrthoDB" id="9803416at2"/>
<evidence type="ECO:0000256" key="1">
    <source>
        <dbReference type="ARBA" id="ARBA00004651"/>
    </source>
</evidence>
<evidence type="ECO:0000256" key="8">
    <source>
        <dbReference type="ARBA" id="ARBA00023065"/>
    </source>
</evidence>
<keyword evidence="6" id="KW-0460">Magnesium</keyword>
<keyword evidence="5 12" id="KW-0812">Transmembrane</keyword>
<evidence type="ECO:0000313" key="13">
    <source>
        <dbReference type="EMBL" id="RVU45156.1"/>
    </source>
</evidence>